<sequence>MCMIHSKWEFTNFVCESLDKDFGEFEYCFIKSVNRSYKYISGKYKLYRRPLTKLTVNTALLKRFNGYKPFLYNISVDICKFYKNPKSNMVMKFFFESYTAFAKHNRTCPINNDIVLDKLPASVMNHRFTDILPFPEGDYLIETRWVLDGTSRAIFEIIIERLPPKAVPFSGPTLDPEWWQQRCGGSLAGCKVPVVEALPQGAMVACACTRSNLLLALSGNLAADSDADSDSDAKAPRSDRGVERSK</sequence>
<dbReference type="PANTHER" id="PTHR20898:SF0">
    <property type="entry name" value="DAEDALUS ON 3-RELATED"/>
    <property type="match status" value="1"/>
</dbReference>
<proteinExistence type="predicted"/>
<dbReference type="EMBL" id="CH902620">
    <property type="protein sequence ID" value="KPU73609.1"/>
    <property type="molecule type" value="Genomic_DNA"/>
</dbReference>
<evidence type="ECO:0000256" key="1">
    <source>
        <dbReference type="SAM" id="MobiDB-lite"/>
    </source>
</evidence>
<evidence type="ECO:0000313" key="2">
    <source>
        <dbReference type="EMBL" id="KPU73609.1"/>
    </source>
</evidence>
<name>A0A0P8XW58_DROAN</name>
<reference evidence="2 3" key="1">
    <citation type="journal article" date="2007" name="Nature">
        <title>Evolution of genes and genomes on the Drosophila phylogeny.</title>
        <authorList>
            <consortium name="Drosophila 12 Genomes Consortium"/>
            <person name="Clark A.G."/>
            <person name="Eisen M.B."/>
            <person name="Smith D.R."/>
            <person name="Bergman C.M."/>
            <person name="Oliver B."/>
            <person name="Markow T.A."/>
            <person name="Kaufman T.C."/>
            <person name="Kellis M."/>
            <person name="Gelbart W."/>
            <person name="Iyer V.N."/>
            <person name="Pollard D.A."/>
            <person name="Sackton T.B."/>
            <person name="Larracuente A.M."/>
            <person name="Singh N.D."/>
            <person name="Abad J.P."/>
            <person name="Abt D.N."/>
            <person name="Adryan B."/>
            <person name="Aguade M."/>
            <person name="Akashi H."/>
            <person name="Anderson W.W."/>
            <person name="Aquadro C.F."/>
            <person name="Ardell D.H."/>
            <person name="Arguello R."/>
            <person name="Artieri C.G."/>
            <person name="Barbash D.A."/>
            <person name="Barker D."/>
            <person name="Barsanti P."/>
            <person name="Batterham P."/>
            <person name="Batzoglou S."/>
            <person name="Begun D."/>
            <person name="Bhutkar A."/>
            <person name="Blanco E."/>
            <person name="Bosak S.A."/>
            <person name="Bradley R.K."/>
            <person name="Brand A.D."/>
            <person name="Brent M.R."/>
            <person name="Brooks A.N."/>
            <person name="Brown R.H."/>
            <person name="Butlin R.K."/>
            <person name="Caggese C."/>
            <person name="Calvi B.R."/>
            <person name="Bernardo de Carvalho A."/>
            <person name="Caspi A."/>
            <person name="Castrezana S."/>
            <person name="Celniker S.E."/>
            <person name="Chang J.L."/>
            <person name="Chapple C."/>
            <person name="Chatterji S."/>
            <person name="Chinwalla A."/>
            <person name="Civetta A."/>
            <person name="Clifton S.W."/>
            <person name="Comeron J.M."/>
            <person name="Costello J.C."/>
            <person name="Coyne J.A."/>
            <person name="Daub J."/>
            <person name="David R.G."/>
            <person name="Delcher A.L."/>
            <person name="Delehaunty K."/>
            <person name="Do C.B."/>
            <person name="Ebling H."/>
            <person name="Edwards K."/>
            <person name="Eickbush T."/>
            <person name="Evans J.D."/>
            <person name="Filipski A."/>
            <person name="Findeiss S."/>
            <person name="Freyhult E."/>
            <person name="Fulton L."/>
            <person name="Fulton R."/>
            <person name="Garcia A.C."/>
            <person name="Gardiner A."/>
            <person name="Garfield D.A."/>
            <person name="Garvin B.E."/>
            <person name="Gibson G."/>
            <person name="Gilbert D."/>
            <person name="Gnerre S."/>
            <person name="Godfrey J."/>
            <person name="Good R."/>
            <person name="Gotea V."/>
            <person name="Gravely B."/>
            <person name="Greenberg A.J."/>
            <person name="Griffiths-Jones S."/>
            <person name="Gross S."/>
            <person name="Guigo R."/>
            <person name="Gustafson E.A."/>
            <person name="Haerty W."/>
            <person name="Hahn M.W."/>
            <person name="Halligan D.L."/>
            <person name="Halpern A.L."/>
            <person name="Halter G.M."/>
            <person name="Han M.V."/>
            <person name="Heger A."/>
            <person name="Hillier L."/>
            <person name="Hinrichs A.S."/>
            <person name="Holmes I."/>
            <person name="Hoskins R.A."/>
            <person name="Hubisz M.J."/>
            <person name="Hultmark D."/>
            <person name="Huntley M.A."/>
            <person name="Jaffe D.B."/>
            <person name="Jagadeeshan S."/>
            <person name="Jeck W.R."/>
            <person name="Johnson J."/>
            <person name="Jones C.D."/>
            <person name="Jordan W.C."/>
            <person name="Karpen G.H."/>
            <person name="Kataoka E."/>
            <person name="Keightley P.D."/>
            <person name="Kheradpour P."/>
            <person name="Kirkness E.F."/>
            <person name="Koerich L.B."/>
            <person name="Kristiansen K."/>
            <person name="Kudrna D."/>
            <person name="Kulathinal R.J."/>
            <person name="Kumar S."/>
            <person name="Kwok R."/>
            <person name="Lander E."/>
            <person name="Langley C.H."/>
            <person name="Lapoint R."/>
            <person name="Lazzaro B.P."/>
            <person name="Lee S.J."/>
            <person name="Levesque L."/>
            <person name="Li R."/>
            <person name="Lin C.F."/>
            <person name="Lin M.F."/>
            <person name="Lindblad-Toh K."/>
            <person name="Llopart A."/>
            <person name="Long M."/>
            <person name="Low L."/>
            <person name="Lozovsky E."/>
            <person name="Lu J."/>
            <person name="Luo M."/>
            <person name="Machado C.A."/>
            <person name="Makalowski W."/>
            <person name="Marzo M."/>
            <person name="Matsuda M."/>
            <person name="Matzkin L."/>
            <person name="McAllister B."/>
            <person name="McBride C.S."/>
            <person name="McKernan B."/>
            <person name="McKernan K."/>
            <person name="Mendez-Lago M."/>
            <person name="Minx P."/>
            <person name="Mollenhauer M.U."/>
            <person name="Montooth K."/>
            <person name="Mount S.M."/>
            <person name="Mu X."/>
            <person name="Myers E."/>
            <person name="Negre B."/>
            <person name="Newfeld S."/>
            <person name="Nielsen R."/>
            <person name="Noor M.A."/>
            <person name="O'Grady P."/>
            <person name="Pachter L."/>
            <person name="Papaceit M."/>
            <person name="Parisi M.J."/>
            <person name="Parisi M."/>
            <person name="Parts L."/>
            <person name="Pedersen J.S."/>
            <person name="Pesole G."/>
            <person name="Phillippy A.M."/>
            <person name="Ponting C.P."/>
            <person name="Pop M."/>
            <person name="Porcelli D."/>
            <person name="Powell J.R."/>
            <person name="Prohaska S."/>
            <person name="Pruitt K."/>
            <person name="Puig M."/>
            <person name="Quesneville H."/>
            <person name="Ram K.R."/>
            <person name="Rand D."/>
            <person name="Rasmussen M.D."/>
            <person name="Reed L.K."/>
            <person name="Reenan R."/>
            <person name="Reily A."/>
            <person name="Remington K.A."/>
            <person name="Rieger T.T."/>
            <person name="Ritchie M.G."/>
            <person name="Robin C."/>
            <person name="Rogers Y.H."/>
            <person name="Rohde C."/>
            <person name="Rozas J."/>
            <person name="Rubenfield M.J."/>
            <person name="Ruiz A."/>
            <person name="Russo S."/>
            <person name="Salzberg S.L."/>
            <person name="Sanchez-Gracia A."/>
            <person name="Saranga D.J."/>
            <person name="Sato H."/>
            <person name="Schaeffer S.W."/>
            <person name="Schatz M.C."/>
            <person name="Schlenke T."/>
            <person name="Schwartz R."/>
            <person name="Segarra C."/>
            <person name="Singh R.S."/>
            <person name="Sirot L."/>
            <person name="Sirota M."/>
            <person name="Sisneros N.B."/>
            <person name="Smith C.D."/>
            <person name="Smith T.F."/>
            <person name="Spieth J."/>
            <person name="Stage D.E."/>
            <person name="Stark A."/>
            <person name="Stephan W."/>
            <person name="Strausberg R.L."/>
            <person name="Strempel S."/>
            <person name="Sturgill D."/>
            <person name="Sutton G."/>
            <person name="Sutton G.G."/>
            <person name="Tao W."/>
            <person name="Teichmann S."/>
            <person name="Tobari Y.N."/>
            <person name="Tomimura Y."/>
            <person name="Tsolas J.M."/>
            <person name="Valente V.L."/>
            <person name="Venter E."/>
            <person name="Venter J.C."/>
            <person name="Vicario S."/>
            <person name="Vieira F.G."/>
            <person name="Vilella A.J."/>
            <person name="Villasante A."/>
            <person name="Walenz B."/>
            <person name="Wang J."/>
            <person name="Wasserman M."/>
            <person name="Watts T."/>
            <person name="Wilson D."/>
            <person name="Wilson R.K."/>
            <person name="Wing R.A."/>
            <person name="Wolfner M.F."/>
            <person name="Wong A."/>
            <person name="Wong G.K."/>
            <person name="Wu C.I."/>
            <person name="Wu G."/>
            <person name="Yamamoto D."/>
            <person name="Yang H.P."/>
            <person name="Yang S.P."/>
            <person name="Yorke J.A."/>
            <person name="Yoshida K."/>
            <person name="Zdobnov E."/>
            <person name="Zhang P."/>
            <person name="Zhang Y."/>
            <person name="Zimin A.V."/>
            <person name="Baldwin J."/>
            <person name="Abdouelleil A."/>
            <person name="Abdulkadir J."/>
            <person name="Abebe A."/>
            <person name="Abera B."/>
            <person name="Abreu J."/>
            <person name="Acer S.C."/>
            <person name="Aftuck L."/>
            <person name="Alexander A."/>
            <person name="An P."/>
            <person name="Anderson E."/>
            <person name="Anderson S."/>
            <person name="Arachi H."/>
            <person name="Azer M."/>
            <person name="Bachantsang P."/>
            <person name="Barry A."/>
            <person name="Bayul T."/>
            <person name="Berlin A."/>
            <person name="Bessette D."/>
            <person name="Bloom T."/>
            <person name="Blye J."/>
            <person name="Boguslavskiy L."/>
            <person name="Bonnet C."/>
            <person name="Boukhgalter B."/>
            <person name="Bourzgui I."/>
            <person name="Brown A."/>
            <person name="Cahill P."/>
            <person name="Channer S."/>
            <person name="Cheshatsang Y."/>
            <person name="Chuda L."/>
            <person name="Citroen M."/>
            <person name="Collymore A."/>
            <person name="Cooke P."/>
            <person name="Costello M."/>
            <person name="D'Aco K."/>
            <person name="Daza R."/>
            <person name="De Haan G."/>
            <person name="DeGray S."/>
            <person name="DeMaso C."/>
            <person name="Dhargay N."/>
            <person name="Dooley K."/>
            <person name="Dooley E."/>
            <person name="Doricent M."/>
            <person name="Dorje P."/>
            <person name="Dorjee K."/>
            <person name="Dupes A."/>
            <person name="Elong R."/>
            <person name="Falk J."/>
            <person name="Farina A."/>
            <person name="Faro S."/>
            <person name="Ferguson D."/>
            <person name="Fisher S."/>
            <person name="Foley C.D."/>
            <person name="Franke A."/>
            <person name="Friedrich D."/>
            <person name="Gadbois L."/>
            <person name="Gearin G."/>
            <person name="Gearin C.R."/>
            <person name="Giannoukos G."/>
            <person name="Goode T."/>
            <person name="Graham J."/>
            <person name="Grandbois E."/>
            <person name="Grewal S."/>
            <person name="Gyaltsen K."/>
            <person name="Hafez N."/>
            <person name="Hagos B."/>
            <person name="Hall J."/>
            <person name="Henson C."/>
            <person name="Hollinger A."/>
            <person name="Honan T."/>
            <person name="Huard M.D."/>
            <person name="Hughes L."/>
            <person name="Hurhula B."/>
            <person name="Husby M.E."/>
            <person name="Kamat A."/>
            <person name="Kanga B."/>
            <person name="Kashin S."/>
            <person name="Khazanovich D."/>
            <person name="Kisner P."/>
            <person name="Lance K."/>
            <person name="Lara M."/>
            <person name="Lee W."/>
            <person name="Lennon N."/>
            <person name="Letendre F."/>
            <person name="LeVine R."/>
            <person name="Lipovsky A."/>
            <person name="Liu X."/>
            <person name="Liu J."/>
            <person name="Liu S."/>
            <person name="Lokyitsang T."/>
            <person name="Lokyitsang Y."/>
            <person name="Lubonja R."/>
            <person name="Lui A."/>
            <person name="MacDonald P."/>
            <person name="Magnisalis V."/>
            <person name="Maru K."/>
            <person name="Matthews C."/>
            <person name="McCusker W."/>
            <person name="McDonough S."/>
            <person name="Mehta T."/>
            <person name="Meldrim J."/>
            <person name="Meneus L."/>
            <person name="Mihai O."/>
            <person name="Mihalev A."/>
            <person name="Mihova T."/>
            <person name="Mittelman R."/>
            <person name="Mlenga V."/>
            <person name="Montmayeur A."/>
            <person name="Mulrain L."/>
            <person name="Navidi A."/>
            <person name="Naylor J."/>
            <person name="Negash T."/>
            <person name="Nguyen T."/>
            <person name="Nguyen N."/>
            <person name="Nicol R."/>
            <person name="Norbu C."/>
            <person name="Norbu N."/>
            <person name="Novod N."/>
            <person name="O'Neill B."/>
            <person name="Osman S."/>
            <person name="Markiewicz E."/>
            <person name="Oyono O.L."/>
            <person name="Patti C."/>
            <person name="Phunkhang P."/>
            <person name="Pierre F."/>
            <person name="Priest M."/>
            <person name="Raghuraman S."/>
            <person name="Rege F."/>
            <person name="Reyes R."/>
            <person name="Rise C."/>
            <person name="Rogov P."/>
            <person name="Ross K."/>
            <person name="Ryan E."/>
            <person name="Settipalli S."/>
            <person name="Shea T."/>
            <person name="Sherpa N."/>
            <person name="Shi L."/>
            <person name="Shih D."/>
            <person name="Sparrow T."/>
            <person name="Spaulding J."/>
            <person name="Stalker J."/>
            <person name="Stange-Thomann N."/>
            <person name="Stavropoulos S."/>
            <person name="Stone C."/>
            <person name="Strader C."/>
            <person name="Tesfaye S."/>
            <person name="Thomson T."/>
            <person name="Thoulutsang Y."/>
            <person name="Thoulutsang D."/>
            <person name="Topham K."/>
            <person name="Topping I."/>
            <person name="Tsamla T."/>
            <person name="Vassiliev H."/>
            <person name="Vo A."/>
            <person name="Wangchuk T."/>
            <person name="Wangdi T."/>
            <person name="Weiand M."/>
            <person name="Wilkinson J."/>
            <person name="Wilson A."/>
            <person name="Yadav S."/>
            <person name="Young G."/>
            <person name="Yu Q."/>
            <person name="Zembek L."/>
            <person name="Zhong D."/>
            <person name="Zimmer A."/>
            <person name="Zwirko Z."/>
            <person name="Jaffe D.B."/>
            <person name="Alvarez P."/>
            <person name="Brockman W."/>
            <person name="Butler J."/>
            <person name="Chin C."/>
            <person name="Gnerre S."/>
            <person name="Grabherr M."/>
            <person name="Kleber M."/>
            <person name="Mauceli E."/>
            <person name="MacCallum I."/>
        </authorList>
    </citation>
    <scope>NUCLEOTIDE SEQUENCE [LARGE SCALE GENOMIC DNA]</scope>
    <source>
        <strain evidence="3">Tucson 14024-0371.13</strain>
    </source>
</reference>
<feature type="region of interest" description="Disordered" evidence="1">
    <location>
        <begin position="223"/>
        <end position="246"/>
    </location>
</feature>
<evidence type="ECO:0000313" key="3">
    <source>
        <dbReference type="Proteomes" id="UP000007801"/>
    </source>
</evidence>
<accession>A0A0P8XW58</accession>
<organism evidence="2 3">
    <name type="scientific">Drosophila ananassae</name>
    <name type="common">Fruit fly</name>
    <dbReference type="NCBI Taxonomy" id="7217"/>
    <lineage>
        <taxon>Eukaryota</taxon>
        <taxon>Metazoa</taxon>
        <taxon>Ecdysozoa</taxon>
        <taxon>Arthropoda</taxon>
        <taxon>Hexapoda</taxon>
        <taxon>Insecta</taxon>
        <taxon>Pterygota</taxon>
        <taxon>Neoptera</taxon>
        <taxon>Endopterygota</taxon>
        <taxon>Diptera</taxon>
        <taxon>Brachycera</taxon>
        <taxon>Muscomorpha</taxon>
        <taxon>Ephydroidea</taxon>
        <taxon>Drosophilidae</taxon>
        <taxon>Drosophila</taxon>
        <taxon>Sophophora</taxon>
    </lineage>
</organism>
<dbReference type="OrthoDB" id="7727171at2759"/>
<dbReference type="PANTHER" id="PTHR20898">
    <property type="entry name" value="DAEDALUS ON 3-RELATED-RELATED"/>
    <property type="match status" value="1"/>
</dbReference>
<dbReference type="Proteomes" id="UP000007801">
    <property type="component" value="Unassembled WGS sequence"/>
</dbReference>
<protein>
    <submittedName>
        <fullName evidence="2">Uncharacterized protein</fullName>
    </submittedName>
</protein>
<feature type="compositionally biased region" description="Basic and acidic residues" evidence="1">
    <location>
        <begin position="231"/>
        <end position="246"/>
    </location>
</feature>
<dbReference type="InterPro" id="IPR010512">
    <property type="entry name" value="DUF1091"/>
</dbReference>
<gene>
    <name evidence="2" type="primary">Dana\GF26630</name>
    <name evidence="2" type="ORF">GF26630</name>
</gene>
<keyword evidence="3" id="KW-1185">Reference proteome</keyword>
<dbReference type="SMART" id="SM00697">
    <property type="entry name" value="DM8"/>
    <property type="match status" value="1"/>
</dbReference>
<dbReference type="Pfam" id="PF06477">
    <property type="entry name" value="DUF1091"/>
    <property type="match status" value="1"/>
</dbReference>
<dbReference type="InParanoid" id="A0A0P8XW58"/>
<dbReference type="AlphaFoldDB" id="A0A0P8XW58"/>